<sequence>MRRIALFTFILLSWTPLAHAVADAATGGMQAPMDQQSSNANDPALSQEAIDRELDKFRRTEVSLHQALRIAEKIHPGSKTADISFEGGLDAPVYKVRTLQSGRIWEFDIDGTTAKVRNSVLFSTVQGMSESDRDSLTALTTVRLKMSDAIRIAERSAAGKAISGGLMNKDGKLAYVIVVVCGNDLKQVTLEPSSPRSR</sequence>
<dbReference type="Gene3D" id="3.10.450.40">
    <property type="match status" value="1"/>
</dbReference>
<feature type="domain" description="PepSY" evidence="2">
    <location>
        <begin position="62"/>
        <end position="118"/>
    </location>
</feature>
<proteinExistence type="predicted"/>
<feature type="chain" id="PRO_5004062239" description="PepSY domain-containing protein" evidence="1">
    <location>
        <begin position="21"/>
        <end position="198"/>
    </location>
</feature>
<accession>M4ZEA0</accession>
<dbReference type="KEGG" id="aol:S58_58740"/>
<dbReference type="GeneID" id="301819604"/>
<dbReference type="InterPro" id="IPR025711">
    <property type="entry name" value="PepSY"/>
</dbReference>
<evidence type="ECO:0000256" key="1">
    <source>
        <dbReference type="SAM" id="SignalP"/>
    </source>
</evidence>
<reference evidence="3 4" key="1">
    <citation type="journal article" date="2013" name="Appl. Environ. Microbiol.">
        <title>Genome analysis suggests that the soil oligotrophic bacterium Agromonas oligotrophica (Bradyrhizobium oligotrophicum) is a nitrogen-fixing symbiont of Aeschynomene indica.</title>
        <authorList>
            <person name="Okubo T."/>
            <person name="Fukushima S."/>
            <person name="Itakura M."/>
            <person name="Oshima K."/>
            <person name="Longtonglang A."/>
            <person name="Teaumroong N."/>
            <person name="Mitsui H."/>
            <person name="Hattori M."/>
            <person name="Hattori R."/>
            <person name="Hattori T."/>
            <person name="Minamisawa K."/>
        </authorList>
    </citation>
    <scope>NUCLEOTIDE SEQUENCE [LARGE SCALE GENOMIC DNA]</scope>
    <source>
        <strain evidence="3 4">S58</strain>
    </source>
</reference>
<dbReference type="EMBL" id="AP012603">
    <property type="protein sequence ID" value="BAM91851.1"/>
    <property type="molecule type" value="Genomic_DNA"/>
</dbReference>
<dbReference type="HOGENOM" id="CLU_118006_0_0_5"/>
<dbReference type="STRING" id="1245469.S58_58740"/>
<dbReference type="OrthoDB" id="8253315at2"/>
<evidence type="ECO:0000313" key="3">
    <source>
        <dbReference type="EMBL" id="BAM91851.1"/>
    </source>
</evidence>
<keyword evidence="1" id="KW-0732">Signal</keyword>
<dbReference type="Proteomes" id="UP000011841">
    <property type="component" value="Chromosome"/>
</dbReference>
<dbReference type="RefSeq" id="WP_015668937.1">
    <property type="nucleotide sequence ID" value="NC_020453.1"/>
</dbReference>
<protein>
    <recommendedName>
        <fullName evidence="2">PepSY domain-containing protein</fullName>
    </recommendedName>
</protein>
<dbReference type="eggNOG" id="COG3212">
    <property type="taxonomic scope" value="Bacteria"/>
</dbReference>
<evidence type="ECO:0000313" key="4">
    <source>
        <dbReference type="Proteomes" id="UP000011841"/>
    </source>
</evidence>
<feature type="signal peptide" evidence="1">
    <location>
        <begin position="1"/>
        <end position="20"/>
    </location>
</feature>
<keyword evidence="4" id="KW-1185">Reference proteome</keyword>
<name>M4ZEA0_9BRAD</name>
<gene>
    <name evidence="3" type="ORF">S58_58740</name>
</gene>
<dbReference type="Pfam" id="PF03413">
    <property type="entry name" value="PepSY"/>
    <property type="match status" value="1"/>
</dbReference>
<evidence type="ECO:0000259" key="2">
    <source>
        <dbReference type="Pfam" id="PF03413"/>
    </source>
</evidence>
<dbReference type="AlphaFoldDB" id="M4ZEA0"/>
<organism evidence="3 4">
    <name type="scientific">Bradyrhizobium oligotrophicum S58</name>
    <dbReference type="NCBI Taxonomy" id="1245469"/>
    <lineage>
        <taxon>Bacteria</taxon>
        <taxon>Pseudomonadati</taxon>
        <taxon>Pseudomonadota</taxon>
        <taxon>Alphaproteobacteria</taxon>
        <taxon>Hyphomicrobiales</taxon>
        <taxon>Nitrobacteraceae</taxon>
        <taxon>Bradyrhizobium</taxon>
    </lineage>
</organism>
<dbReference type="PATRIC" id="fig|1245469.3.peg.6014"/>